<dbReference type="GO" id="GO:0046872">
    <property type="term" value="F:metal ion binding"/>
    <property type="evidence" value="ECO:0007669"/>
    <property type="project" value="UniProtKB-ARBA"/>
</dbReference>
<feature type="non-terminal residue" evidence="1">
    <location>
        <position position="241"/>
    </location>
</feature>
<dbReference type="AlphaFoldDB" id="A0A381T619"/>
<gene>
    <name evidence="1" type="ORF">METZ01_LOCUS64476</name>
</gene>
<dbReference type="Gene3D" id="2.60.120.620">
    <property type="entry name" value="q2cbj1_9rhob like domain"/>
    <property type="match status" value="1"/>
</dbReference>
<name>A0A381T619_9ZZZZ</name>
<dbReference type="InterPro" id="IPR008775">
    <property type="entry name" value="Phytyl_CoA_dOase-like"/>
</dbReference>
<dbReference type="PANTHER" id="PTHR20883">
    <property type="entry name" value="PHYTANOYL-COA DIOXYGENASE DOMAIN CONTAINING 1"/>
    <property type="match status" value="1"/>
</dbReference>
<dbReference type="EMBL" id="UINC01004080">
    <property type="protein sequence ID" value="SVA11622.1"/>
    <property type="molecule type" value="Genomic_DNA"/>
</dbReference>
<dbReference type="SUPFAM" id="SSF51197">
    <property type="entry name" value="Clavaminate synthase-like"/>
    <property type="match status" value="1"/>
</dbReference>
<reference evidence="1" key="1">
    <citation type="submission" date="2018-05" db="EMBL/GenBank/DDBJ databases">
        <authorList>
            <person name="Lanie J.A."/>
            <person name="Ng W.-L."/>
            <person name="Kazmierczak K.M."/>
            <person name="Andrzejewski T.M."/>
            <person name="Davidsen T.M."/>
            <person name="Wayne K.J."/>
            <person name="Tettelin H."/>
            <person name="Glass J.I."/>
            <person name="Rusch D."/>
            <person name="Podicherti R."/>
            <person name="Tsui H.-C.T."/>
            <person name="Winkler M.E."/>
        </authorList>
    </citation>
    <scope>NUCLEOTIDE SEQUENCE</scope>
</reference>
<dbReference type="PANTHER" id="PTHR20883:SF48">
    <property type="entry name" value="ECTOINE DIOXYGENASE"/>
    <property type="match status" value="1"/>
</dbReference>
<evidence type="ECO:0008006" key="2">
    <source>
        <dbReference type="Google" id="ProtNLM"/>
    </source>
</evidence>
<proteinExistence type="predicted"/>
<sequence>MSEHTETIRVPEADALAEHVRPLIESVKKSKGMLGPYDVADHLEARIDELGLADALAHFREHGYAVIEDVAPPEEMDELREAIHGFSKDIPGTAYRSASHLLGRHPAIDRIATNPKILAFAEVSVGNGFRASQFAGSVMVKSEDETSVHADQNWIPAPFPEHNCVITFCTPCEGMTSEGGATRVVPGSHVLRRHPTVEESLSETVAIDVAKGGTAVWDGSAWHGGGRRTIDGTRTVLHATY</sequence>
<dbReference type="GO" id="GO:0016491">
    <property type="term" value="F:oxidoreductase activity"/>
    <property type="evidence" value="ECO:0007669"/>
    <property type="project" value="UniProtKB-ARBA"/>
</dbReference>
<accession>A0A381T619</accession>
<dbReference type="Pfam" id="PF05721">
    <property type="entry name" value="PhyH"/>
    <property type="match status" value="1"/>
</dbReference>
<evidence type="ECO:0000313" key="1">
    <source>
        <dbReference type="EMBL" id="SVA11622.1"/>
    </source>
</evidence>
<protein>
    <recommendedName>
        <fullName evidence="2">Phytanoyl-CoA dioxygenase</fullName>
    </recommendedName>
</protein>
<organism evidence="1">
    <name type="scientific">marine metagenome</name>
    <dbReference type="NCBI Taxonomy" id="408172"/>
    <lineage>
        <taxon>unclassified sequences</taxon>
        <taxon>metagenomes</taxon>
        <taxon>ecological metagenomes</taxon>
    </lineage>
</organism>